<dbReference type="NCBIfam" id="TIGR01352">
    <property type="entry name" value="tonB_Cterm"/>
    <property type="match status" value="1"/>
</dbReference>
<gene>
    <name evidence="13" type="ORF">CR164_08915</name>
</gene>
<comment type="subcellular location">
    <subcellularLocation>
        <location evidence="1">Cell inner membrane</location>
        <topology evidence="1">Single-pass membrane protein</topology>
        <orientation evidence="1">Periplasmic side</orientation>
    </subcellularLocation>
</comment>
<evidence type="ECO:0000256" key="3">
    <source>
        <dbReference type="ARBA" id="ARBA00022448"/>
    </source>
</evidence>
<evidence type="ECO:0000256" key="7">
    <source>
        <dbReference type="ARBA" id="ARBA00022927"/>
    </source>
</evidence>
<evidence type="ECO:0000256" key="4">
    <source>
        <dbReference type="ARBA" id="ARBA00022475"/>
    </source>
</evidence>
<dbReference type="GO" id="GO:0015031">
    <property type="term" value="P:protein transport"/>
    <property type="evidence" value="ECO:0007669"/>
    <property type="project" value="UniProtKB-KW"/>
</dbReference>
<feature type="transmembrane region" description="Helical" evidence="11">
    <location>
        <begin position="6"/>
        <end position="25"/>
    </location>
</feature>
<dbReference type="AlphaFoldDB" id="A0A317T7Y5"/>
<evidence type="ECO:0000259" key="12">
    <source>
        <dbReference type="PROSITE" id="PS52015"/>
    </source>
</evidence>
<keyword evidence="5" id="KW-0997">Cell inner membrane</keyword>
<dbReference type="RefSeq" id="WP_110023643.1">
    <property type="nucleotide sequence ID" value="NZ_PDNZ01000006.1"/>
</dbReference>
<reference evidence="14" key="1">
    <citation type="submission" date="2017-10" db="EMBL/GenBank/DDBJ databases">
        <authorList>
            <person name="Gaisin V.A."/>
            <person name="Rysina M.S."/>
            <person name="Grouzdev D.S."/>
        </authorList>
    </citation>
    <scope>NUCLEOTIDE SEQUENCE [LARGE SCALE GENOMIC DNA]</scope>
    <source>
        <strain evidence="14">V1</strain>
    </source>
</reference>
<dbReference type="GO" id="GO:0098797">
    <property type="term" value="C:plasma membrane protein complex"/>
    <property type="evidence" value="ECO:0007669"/>
    <property type="project" value="TreeGrafter"/>
</dbReference>
<protein>
    <recommendedName>
        <fullName evidence="12">TonB C-terminal domain-containing protein</fullName>
    </recommendedName>
</protein>
<name>A0A317T7Y5_9CHLB</name>
<keyword evidence="4" id="KW-1003">Cell membrane</keyword>
<evidence type="ECO:0000256" key="11">
    <source>
        <dbReference type="SAM" id="Phobius"/>
    </source>
</evidence>
<proteinExistence type="inferred from homology"/>
<dbReference type="SUPFAM" id="SSF74653">
    <property type="entry name" value="TolA/TonB C-terminal domain"/>
    <property type="match status" value="1"/>
</dbReference>
<evidence type="ECO:0000256" key="1">
    <source>
        <dbReference type="ARBA" id="ARBA00004383"/>
    </source>
</evidence>
<keyword evidence="3" id="KW-0813">Transport</keyword>
<sequence length="214" mass="23764">MSNKQINIISFAIAFAFHSACFLLYRIPPLESQAQLPSTAINLSLVSIPAKNTDARQQKAPCQPEKTNPLPAPVKKKTPEKKEKIKHQAIRPTKEKNLLQKTIDETGQDSQQKSSQASASKISSYLAIIRAQIEQNKHYPRFSKRQNHEGTSLIKLHIAKDGSVLQVTMLSSSGYEPLDKATLDAVNKSSPFPAPSDYELGELSLEIPVCYMLH</sequence>
<accession>A0A317T7Y5</accession>
<dbReference type="InterPro" id="IPR051045">
    <property type="entry name" value="TonB-dependent_transducer"/>
</dbReference>
<dbReference type="OrthoDB" id="598509at2"/>
<evidence type="ECO:0000256" key="5">
    <source>
        <dbReference type="ARBA" id="ARBA00022519"/>
    </source>
</evidence>
<dbReference type="InterPro" id="IPR006260">
    <property type="entry name" value="TonB/TolA_C"/>
</dbReference>
<keyword evidence="7" id="KW-0653">Protein transport</keyword>
<dbReference type="GO" id="GO:0055085">
    <property type="term" value="P:transmembrane transport"/>
    <property type="evidence" value="ECO:0007669"/>
    <property type="project" value="InterPro"/>
</dbReference>
<keyword evidence="9 11" id="KW-0472">Membrane</keyword>
<keyword evidence="14" id="KW-1185">Reference proteome</keyword>
<evidence type="ECO:0000256" key="10">
    <source>
        <dbReference type="SAM" id="MobiDB-lite"/>
    </source>
</evidence>
<feature type="region of interest" description="Disordered" evidence="10">
    <location>
        <begin position="52"/>
        <end position="98"/>
    </location>
</feature>
<dbReference type="InterPro" id="IPR037682">
    <property type="entry name" value="TonB_C"/>
</dbReference>
<evidence type="ECO:0000313" key="14">
    <source>
        <dbReference type="Proteomes" id="UP000246278"/>
    </source>
</evidence>
<evidence type="ECO:0000256" key="6">
    <source>
        <dbReference type="ARBA" id="ARBA00022692"/>
    </source>
</evidence>
<dbReference type="EMBL" id="PDNZ01000006">
    <property type="protein sequence ID" value="PWW81526.1"/>
    <property type="molecule type" value="Genomic_DNA"/>
</dbReference>
<dbReference type="Pfam" id="PF03544">
    <property type="entry name" value="TonB_C"/>
    <property type="match status" value="1"/>
</dbReference>
<evidence type="ECO:0000256" key="8">
    <source>
        <dbReference type="ARBA" id="ARBA00022989"/>
    </source>
</evidence>
<evidence type="ECO:0000313" key="13">
    <source>
        <dbReference type="EMBL" id="PWW81526.1"/>
    </source>
</evidence>
<comment type="similarity">
    <text evidence="2">Belongs to the TonB family.</text>
</comment>
<comment type="caution">
    <text evidence="13">The sequence shown here is derived from an EMBL/GenBank/DDBJ whole genome shotgun (WGS) entry which is preliminary data.</text>
</comment>
<dbReference type="GO" id="GO:0031992">
    <property type="term" value="F:energy transducer activity"/>
    <property type="evidence" value="ECO:0007669"/>
    <property type="project" value="TreeGrafter"/>
</dbReference>
<evidence type="ECO:0000256" key="2">
    <source>
        <dbReference type="ARBA" id="ARBA00006555"/>
    </source>
</evidence>
<dbReference type="Gene3D" id="3.30.1150.10">
    <property type="match status" value="1"/>
</dbReference>
<dbReference type="Proteomes" id="UP000246278">
    <property type="component" value="Unassembled WGS sequence"/>
</dbReference>
<keyword evidence="6 11" id="KW-0812">Transmembrane</keyword>
<dbReference type="PANTHER" id="PTHR33446:SF2">
    <property type="entry name" value="PROTEIN TONB"/>
    <property type="match status" value="1"/>
</dbReference>
<dbReference type="PROSITE" id="PS52015">
    <property type="entry name" value="TONB_CTD"/>
    <property type="match status" value="1"/>
</dbReference>
<evidence type="ECO:0000256" key="9">
    <source>
        <dbReference type="ARBA" id="ARBA00023136"/>
    </source>
</evidence>
<organism evidence="13 14">
    <name type="scientific">Prosthecochloris marina</name>
    <dbReference type="NCBI Taxonomy" id="2017681"/>
    <lineage>
        <taxon>Bacteria</taxon>
        <taxon>Pseudomonadati</taxon>
        <taxon>Chlorobiota</taxon>
        <taxon>Chlorobiia</taxon>
        <taxon>Chlorobiales</taxon>
        <taxon>Chlorobiaceae</taxon>
        <taxon>Prosthecochloris</taxon>
    </lineage>
</organism>
<feature type="domain" description="TonB C-terminal" evidence="12">
    <location>
        <begin position="124"/>
        <end position="214"/>
    </location>
</feature>
<keyword evidence="8 11" id="KW-1133">Transmembrane helix</keyword>
<dbReference type="PANTHER" id="PTHR33446">
    <property type="entry name" value="PROTEIN TONB-RELATED"/>
    <property type="match status" value="1"/>
</dbReference>
<feature type="compositionally biased region" description="Basic residues" evidence="10">
    <location>
        <begin position="74"/>
        <end position="89"/>
    </location>
</feature>